<comment type="caution">
    <text evidence="2">The sequence shown here is derived from an EMBL/GenBank/DDBJ whole genome shotgun (WGS) entry which is preliminary data.</text>
</comment>
<dbReference type="OrthoDB" id="10263401at2759"/>
<dbReference type="AlphaFoldDB" id="A0A9P9ETU7"/>
<sequence>MSRQTRSSSRKASRPSPAATLLATPPPQDTTSQVFDDPSSWESWLSNHHSSQPTGTWLRIAKKNSGITTVTYDEALDAALCYGWIDGQRKALDDTYFVQRFTPRRKTSIWSKRNVDKVAVLVASARMQPPGQVEVDAAKADGRWERAYAGSSNAKVPPDFQAALDGNMAAGRFFETITRTQRYAFLFRLETAKRPDTRLRRMEQFVKLLAEEKCL</sequence>
<accession>A0A9P9ETU7</accession>
<evidence type="ECO:0000313" key="3">
    <source>
        <dbReference type="Proteomes" id="UP000717696"/>
    </source>
</evidence>
<dbReference type="Pfam" id="PF13376">
    <property type="entry name" value="OmdA"/>
    <property type="match status" value="1"/>
</dbReference>
<dbReference type="EMBL" id="JAGMUU010000009">
    <property type="protein sequence ID" value="KAH7145499.1"/>
    <property type="molecule type" value="Genomic_DNA"/>
</dbReference>
<gene>
    <name evidence="2" type="ORF">B0J13DRAFT_442847</name>
</gene>
<evidence type="ECO:0000313" key="2">
    <source>
        <dbReference type="EMBL" id="KAH7145499.1"/>
    </source>
</evidence>
<dbReference type="Proteomes" id="UP000717696">
    <property type="component" value="Unassembled WGS sequence"/>
</dbReference>
<proteinExistence type="predicted"/>
<keyword evidence="3" id="KW-1185">Reference proteome</keyword>
<name>A0A9P9ETU7_9HYPO</name>
<feature type="region of interest" description="Disordered" evidence="1">
    <location>
        <begin position="1"/>
        <end position="53"/>
    </location>
</feature>
<organism evidence="2 3">
    <name type="scientific">Dactylonectria estremocensis</name>
    <dbReference type="NCBI Taxonomy" id="1079267"/>
    <lineage>
        <taxon>Eukaryota</taxon>
        <taxon>Fungi</taxon>
        <taxon>Dikarya</taxon>
        <taxon>Ascomycota</taxon>
        <taxon>Pezizomycotina</taxon>
        <taxon>Sordariomycetes</taxon>
        <taxon>Hypocreomycetidae</taxon>
        <taxon>Hypocreales</taxon>
        <taxon>Nectriaceae</taxon>
        <taxon>Dactylonectria</taxon>
    </lineage>
</organism>
<feature type="compositionally biased region" description="Polar residues" evidence="1">
    <location>
        <begin position="29"/>
        <end position="53"/>
    </location>
</feature>
<protein>
    <submittedName>
        <fullName evidence="2">Bacteriocin-protection, YdeI or OmpD-associated-domain-containing protein</fullName>
    </submittedName>
</protein>
<feature type="compositionally biased region" description="Low complexity" evidence="1">
    <location>
        <begin position="14"/>
        <end position="23"/>
    </location>
</feature>
<reference evidence="2" key="1">
    <citation type="journal article" date="2021" name="Nat. Commun.">
        <title>Genetic determinants of endophytism in the Arabidopsis root mycobiome.</title>
        <authorList>
            <person name="Mesny F."/>
            <person name="Miyauchi S."/>
            <person name="Thiergart T."/>
            <person name="Pickel B."/>
            <person name="Atanasova L."/>
            <person name="Karlsson M."/>
            <person name="Huettel B."/>
            <person name="Barry K.W."/>
            <person name="Haridas S."/>
            <person name="Chen C."/>
            <person name="Bauer D."/>
            <person name="Andreopoulos W."/>
            <person name="Pangilinan J."/>
            <person name="LaButti K."/>
            <person name="Riley R."/>
            <person name="Lipzen A."/>
            <person name="Clum A."/>
            <person name="Drula E."/>
            <person name="Henrissat B."/>
            <person name="Kohler A."/>
            <person name="Grigoriev I.V."/>
            <person name="Martin F.M."/>
            <person name="Hacquard S."/>
        </authorList>
    </citation>
    <scope>NUCLEOTIDE SEQUENCE</scope>
    <source>
        <strain evidence="2">MPI-CAGE-AT-0021</strain>
    </source>
</reference>
<evidence type="ECO:0000256" key="1">
    <source>
        <dbReference type="SAM" id="MobiDB-lite"/>
    </source>
</evidence>